<feature type="chain" id="PRO_5039034048" evidence="5">
    <location>
        <begin position="23"/>
        <end position="1124"/>
    </location>
</feature>
<evidence type="ECO:0000256" key="1">
    <source>
        <dbReference type="ARBA" id="ARBA00022801"/>
    </source>
</evidence>
<dbReference type="SUPFAM" id="SSF140657">
    <property type="entry name" value="Hyaluronidase post-catalytic domain-like"/>
    <property type="match status" value="1"/>
</dbReference>
<feature type="domain" description="F5/8 type C" evidence="6">
    <location>
        <begin position="710"/>
        <end position="852"/>
    </location>
</feature>
<feature type="active site" description="Proton donor" evidence="3">
    <location>
        <position position="303"/>
    </location>
</feature>
<sequence length="1124" mass="122705">MNNKKIKTALVAAMLTSTMAYNIPAINATTLTQKSVDNPVLVPTPKKVTYEENILSITNSVNIKGKDVADTDAVRELTEFLESNSITVNDDYQEGSTTIIIGEEDDEVDGLDATRDNLGLVDAATLDDEGYVLAVDSDNNGTVLIEGKDGDGTFYGVQTLTQLAVNDEGVLKSKEAKIEDEPTMTTRGSIEGFYGNPWSHQDRLNQIEFYGKSKLNTYIYAPKDDVYHREKWREPYPQNEMGRMNELIETSKQNKVDFVFALSPGIDIQLTGENAEADYQALVNKCQAMYDMGVRSFAIFFDDIANKQGTEQANLLNRFNKEFIQAKGDITPLITVPTEYDTNAMSNGTELNTYTKNFSETLDPSIKVLWTGTAVVPEGIDVANAEFIKSIYGERVGIWWNYPVTDYITDKLGLGPVYGLDKGLANELDFLVMNPMEHADLSKITLSTGADYSWNTEAYDYDKSFKDSITNIYGDLAPYMYTFANHSTRLVAGWASTGRADAPEVRALMDEFIKKNAKGQDASAEIEALTTEFDNMILAADKLQELLPVDQLSHCDANLNKLRSLGENDKLALELFIAYSEGDSESIDSLKSTLNANLPSLKAGKKVSELTALEFINEAVNYNPNAVAGFEVSSTFVTPGQEIQLTNTSSVSSTDLEWTFEGANIETSTEENPVISYDKEGVYTISLKAKNKLGEDEEVKTGIITVSNEANNEIVNLSKGKTATASSYTAASEAPEKAIDGITSTKWCATGYNRPHTLYIDLGQEMTVTNVTISHAEIGGEGSGLNTRDYRIEVSKDGNEYVEVANVKENVAGLTSDNVPVSIARYVKLIVDTPTQGGDSAARIYEVEVNGLEKAITLPPVYVEEAEKTALKIAVDLANAITDEDLANVVQAVADEFKAARDEANTVYNNASASQVEVNNAFDRLASAMHMLDFKQGDKTALKAFIDKVSGLEADKYTTDTWAAFDKELTEANGVYEDVNAMQPEVNTAYSELVTAFLNLRLIPDKSLLEDLINQANGLNSTNYTKASFDGLTKALTEAKAVFENPNATQKEINNAKAILEKAIAGLQANSSTPSNVDNTVKTPVNNGDTTASVKTGDDVNMLGTLGLISSLGVIAFLKKKRKN</sequence>
<dbReference type="CDD" id="cd00146">
    <property type="entry name" value="PKD"/>
    <property type="match status" value="1"/>
</dbReference>
<dbReference type="InterPro" id="IPR008979">
    <property type="entry name" value="Galactose-bd-like_sf"/>
</dbReference>
<dbReference type="GO" id="GO:1901135">
    <property type="term" value="P:carbohydrate derivative metabolic process"/>
    <property type="evidence" value="ECO:0007669"/>
    <property type="project" value="UniProtKB-ARBA"/>
</dbReference>
<dbReference type="PROSITE" id="PS50093">
    <property type="entry name" value="PKD"/>
    <property type="match status" value="1"/>
</dbReference>
<evidence type="ECO:0000259" key="8">
    <source>
        <dbReference type="PROSITE" id="PS52009"/>
    </source>
</evidence>
<dbReference type="InterPro" id="IPR029018">
    <property type="entry name" value="Hex-like_dom2"/>
</dbReference>
<dbReference type="InterPro" id="IPR035986">
    <property type="entry name" value="PKD_dom_sf"/>
</dbReference>
<dbReference type="Proteomes" id="UP000196258">
    <property type="component" value="Unassembled WGS sequence"/>
</dbReference>
<evidence type="ECO:0000259" key="6">
    <source>
        <dbReference type="PROSITE" id="PS50022"/>
    </source>
</evidence>
<dbReference type="PROSITE" id="PS52009">
    <property type="entry name" value="GH84"/>
    <property type="match status" value="1"/>
</dbReference>
<dbReference type="InterPro" id="IPR013783">
    <property type="entry name" value="Ig-like_fold"/>
</dbReference>
<dbReference type="InterPro" id="IPR049019">
    <property type="entry name" value="NagJ-like_helical"/>
</dbReference>
<dbReference type="Gene3D" id="1.20.1270.70">
    <property type="entry name" value="Designed single chain three-helix bundle"/>
    <property type="match status" value="1"/>
</dbReference>
<dbReference type="Pfam" id="PF02838">
    <property type="entry name" value="Glyco_hydro_20b"/>
    <property type="match status" value="1"/>
</dbReference>
<dbReference type="Gene3D" id="1.20.58.460">
    <property type="entry name" value="Hyaluronidase post-catalytic domain-like"/>
    <property type="match status" value="1"/>
</dbReference>
<keyword evidence="5" id="KW-0732">Signal</keyword>
<evidence type="ECO:0000256" key="5">
    <source>
        <dbReference type="SAM" id="SignalP"/>
    </source>
</evidence>
<gene>
    <name evidence="9" type="ORF">B5E91_00850</name>
</gene>
<dbReference type="PANTHER" id="PTHR13170">
    <property type="entry name" value="O-GLCNACASE"/>
    <property type="match status" value="1"/>
</dbReference>
<feature type="domain" description="GH84" evidence="8">
    <location>
        <begin position="185"/>
        <end position="457"/>
    </location>
</feature>
<dbReference type="InterPro" id="IPR051822">
    <property type="entry name" value="Glycosyl_Hydrolase_84"/>
</dbReference>
<dbReference type="InterPro" id="IPR011496">
    <property type="entry name" value="O-GlcNAcase_cat"/>
</dbReference>
<dbReference type="GO" id="GO:0005975">
    <property type="term" value="P:carbohydrate metabolic process"/>
    <property type="evidence" value="ECO:0007669"/>
    <property type="project" value="UniProtKB-ARBA"/>
</dbReference>
<dbReference type="Gene3D" id="3.20.20.80">
    <property type="entry name" value="Glycosidases"/>
    <property type="match status" value="1"/>
</dbReference>
<dbReference type="Gene3D" id="2.60.40.10">
    <property type="entry name" value="Immunoglobulins"/>
    <property type="match status" value="1"/>
</dbReference>
<evidence type="ECO:0000256" key="3">
    <source>
        <dbReference type="PROSITE-ProRule" id="PRU01353"/>
    </source>
</evidence>
<dbReference type="AlphaFoldDB" id="A0A1Y4QMG2"/>
<keyword evidence="2 3" id="KW-0326">Glycosidase</keyword>
<dbReference type="SMART" id="SM00089">
    <property type="entry name" value="PKD"/>
    <property type="match status" value="1"/>
</dbReference>
<dbReference type="GO" id="GO:0015929">
    <property type="term" value="F:hexosaminidase activity"/>
    <property type="evidence" value="ECO:0007669"/>
    <property type="project" value="UniProtKB-ARBA"/>
</dbReference>
<name>A0A1Y4QMG2_9FIRM</name>
<feature type="region of interest" description="Disordered" evidence="4">
    <location>
        <begin position="1071"/>
        <end position="1094"/>
    </location>
</feature>
<evidence type="ECO:0000256" key="4">
    <source>
        <dbReference type="SAM" id="MobiDB-lite"/>
    </source>
</evidence>
<comment type="similarity">
    <text evidence="3">Belongs to the glycosyl hydrolase 84 family.</text>
</comment>
<proteinExistence type="inferred from homology"/>
<dbReference type="Pfam" id="PF21774">
    <property type="entry name" value="NagJ_C"/>
    <property type="match status" value="1"/>
</dbReference>
<organism evidence="9 10">
    <name type="scientific">Thomasclavelia spiroformis</name>
    <dbReference type="NCBI Taxonomy" id="29348"/>
    <lineage>
        <taxon>Bacteria</taxon>
        <taxon>Bacillati</taxon>
        <taxon>Bacillota</taxon>
        <taxon>Erysipelotrichia</taxon>
        <taxon>Erysipelotrichales</taxon>
        <taxon>Coprobacillaceae</taxon>
        <taxon>Thomasclavelia</taxon>
    </lineage>
</organism>
<feature type="signal peptide" evidence="5">
    <location>
        <begin position="1"/>
        <end position="22"/>
    </location>
</feature>
<keyword evidence="1 3" id="KW-0378">Hydrolase</keyword>
<dbReference type="Pfam" id="PF07554">
    <property type="entry name" value="FIVAR"/>
    <property type="match status" value="3"/>
</dbReference>
<dbReference type="EMBL" id="NFLB01000001">
    <property type="protein sequence ID" value="OUQ06505.1"/>
    <property type="molecule type" value="Genomic_DNA"/>
</dbReference>
<evidence type="ECO:0000313" key="10">
    <source>
        <dbReference type="Proteomes" id="UP000196258"/>
    </source>
</evidence>
<dbReference type="InterPro" id="IPR022409">
    <property type="entry name" value="PKD/Chitinase_dom"/>
</dbReference>
<dbReference type="Gene3D" id="1.20.1270.90">
    <property type="entry name" value="AF1782-like"/>
    <property type="match status" value="2"/>
</dbReference>
<reference evidence="10" key="1">
    <citation type="submission" date="2017-04" db="EMBL/GenBank/DDBJ databases">
        <title>Function of individual gut microbiota members based on whole genome sequencing of pure cultures obtained from chicken caecum.</title>
        <authorList>
            <person name="Medvecky M."/>
            <person name="Cejkova D."/>
            <person name="Polansky O."/>
            <person name="Karasova D."/>
            <person name="Kubasova T."/>
            <person name="Cizek A."/>
            <person name="Rychlik I."/>
        </authorList>
    </citation>
    <scope>NUCLEOTIDE SEQUENCE [LARGE SCALE GENOMIC DNA]</scope>
    <source>
        <strain evidence="10">An149</strain>
    </source>
</reference>
<protein>
    <submittedName>
        <fullName evidence="9">Uncharacterized protein</fullName>
    </submittedName>
</protein>
<evidence type="ECO:0000256" key="2">
    <source>
        <dbReference type="ARBA" id="ARBA00023295"/>
    </source>
</evidence>
<dbReference type="InterPro" id="IPR017853">
    <property type="entry name" value="GH"/>
</dbReference>
<dbReference type="SUPFAM" id="SSF51445">
    <property type="entry name" value="(Trans)glycosidases"/>
    <property type="match status" value="1"/>
</dbReference>
<dbReference type="Pfam" id="PF07555">
    <property type="entry name" value="NAGidase"/>
    <property type="match status" value="1"/>
</dbReference>
<evidence type="ECO:0000259" key="7">
    <source>
        <dbReference type="PROSITE" id="PS50093"/>
    </source>
</evidence>
<dbReference type="SUPFAM" id="SSF49785">
    <property type="entry name" value="Galactose-binding domain-like"/>
    <property type="match status" value="1"/>
</dbReference>
<comment type="caution">
    <text evidence="9">The sequence shown here is derived from an EMBL/GenBank/DDBJ whole genome shotgun (WGS) entry which is preliminary data.</text>
</comment>
<dbReference type="InterPro" id="IPR000421">
    <property type="entry name" value="FA58C"/>
</dbReference>
<dbReference type="Gene3D" id="3.30.379.10">
    <property type="entry name" value="Chitobiase/beta-hexosaminidase domain 2-like"/>
    <property type="match status" value="1"/>
</dbReference>
<dbReference type="Gene3D" id="2.60.120.260">
    <property type="entry name" value="Galactose-binding domain-like"/>
    <property type="match status" value="1"/>
</dbReference>
<dbReference type="InterPro" id="IPR015882">
    <property type="entry name" value="HEX_bac_N"/>
</dbReference>
<feature type="domain" description="PKD" evidence="7">
    <location>
        <begin position="626"/>
        <end position="694"/>
    </location>
</feature>
<accession>A0A1Y4QMG2</accession>
<dbReference type="Pfam" id="PF00754">
    <property type="entry name" value="F5_F8_type_C"/>
    <property type="match status" value="1"/>
</dbReference>
<dbReference type="SUPFAM" id="SSF55545">
    <property type="entry name" value="beta-N-acetylhexosaminidase-like domain"/>
    <property type="match status" value="1"/>
</dbReference>
<dbReference type="Pfam" id="PF00801">
    <property type="entry name" value="PKD"/>
    <property type="match status" value="1"/>
</dbReference>
<dbReference type="SUPFAM" id="SSF49299">
    <property type="entry name" value="PKD domain"/>
    <property type="match status" value="1"/>
</dbReference>
<dbReference type="PANTHER" id="PTHR13170:SF16">
    <property type="entry name" value="PROTEIN O-GLCNACASE"/>
    <property type="match status" value="1"/>
</dbReference>
<dbReference type="RefSeq" id="WP_087253895.1">
    <property type="nucleotide sequence ID" value="NZ_NFLB01000001.1"/>
</dbReference>
<dbReference type="PROSITE" id="PS50022">
    <property type="entry name" value="FA58C_3"/>
    <property type="match status" value="1"/>
</dbReference>
<evidence type="ECO:0000313" key="9">
    <source>
        <dbReference type="EMBL" id="OUQ06505.1"/>
    </source>
</evidence>
<dbReference type="InterPro" id="IPR000601">
    <property type="entry name" value="PKD_dom"/>
</dbReference>